<evidence type="ECO:0000313" key="1">
    <source>
        <dbReference type="EMBL" id="KAJ5080325.1"/>
    </source>
</evidence>
<organism evidence="1 2">
    <name type="scientific">Anaeramoeba ignava</name>
    <name type="common">Anaerobic marine amoeba</name>
    <dbReference type="NCBI Taxonomy" id="1746090"/>
    <lineage>
        <taxon>Eukaryota</taxon>
        <taxon>Metamonada</taxon>
        <taxon>Anaeramoebidae</taxon>
        <taxon>Anaeramoeba</taxon>
    </lineage>
</organism>
<dbReference type="EMBL" id="JAPDFW010000011">
    <property type="protein sequence ID" value="KAJ5080325.1"/>
    <property type="molecule type" value="Genomic_DNA"/>
</dbReference>
<protein>
    <submittedName>
        <fullName evidence="1">Uncharacterized protein</fullName>
    </submittedName>
</protein>
<sequence>MNEKKTFENEKILNNSFILWSSKNYQKPKFNQQENKRLKNLIWNYYKNESEFVRFPNEIVHLKNQITISLENVWKIEKEIEKEKEIEIEKKQNIQQDLFKNQIEASFNKTKFEETQKLFLKFQHLIFYKFTGLLAKIILSKTRLESFFNNFIEDILKNSFLLKDFQKKIESEKNIEENEIQQKNINFNTENQEELSTNISKTKYYIKILFKFEKIASSLMQKSLFIKQCDDQHENMQKIYKDFIRIFKWDIKSILTKIWDQNTHSGLDSQQLLSSNSYSHFPKFLLTIRNHIKTLTKLLPCVGVINDMLFVFNELVDCPDSGEWGTDLLYFPSIWDYENVQYFLNMITLLHKNIQTNENGKWKWK</sequence>
<name>A0A9Q0LYT4_ANAIG</name>
<dbReference type="AlphaFoldDB" id="A0A9Q0LYT4"/>
<evidence type="ECO:0000313" key="2">
    <source>
        <dbReference type="Proteomes" id="UP001149090"/>
    </source>
</evidence>
<proteinExistence type="predicted"/>
<reference evidence="1" key="1">
    <citation type="submission" date="2022-10" db="EMBL/GenBank/DDBJ databases">
        <title>Novel sulphate-reducing endosymbionts in the free-living metamonad Anaeramoeba.</title>
        <authorList>
            <person name="Jerlstrom-Hultqvist J."/>
            <person name="Cepicka I."/>
            <person name="Gallot-Lavallee L."/>
            <person name="Salas-Leiva D."/>
            <person name="Curtis B.A."/>
            <person name="Zahonova K."/>
            <person name="Pipaliya S."/>
            <person name="Dacks J."/>
            <person name="Roger A.J."/>
        </authorList>
    </citation>
    <scope>NUCLEOTIDE SEQUENCE</scope>
    <source>
        <strain evidence="1">BMAN</strain>
    </source>
</reference>
<accession>A0A9Q0LYT4</accession>
<comment type="caution">
    <text evidence="1">The sequence shown here is derived from an EMBL/GenBank/DDBJ whole genome shotgun (WGS) entry which is preliminary data.</text>
</comment>
<keyword evidence="2" id="KW-1185">Reference proteome</keyword>
<dbReference type="Proteomes" id="UP001149090">
    <property type="component" value="Unassembled WGS sequence"/>
</dbReference>
<gene>
    <name evidence="1" type="ORF">M0811_03810</name>
</gene>